<accession>A0ABW0LG93</accession>
<evidence type="ECO:0000313" key="3">
    <source>
        <dbReference type="Proteomes" id="UP001596147"/>
    </source>
</evidence>
<keyword evidence="1" id="KW-1133">Transmembrane helix</keyword>
<dbReference type="InterPro" id="IPR007313">
    <property type="entry name" value="FxsA"/>
</dbReference>
<sequence length="128" mass="14098">MKYFILLFIILPAVEIGVFILAGNEIGILNTVAIIILTGILGAFLAKRQGLSALQKVQEQIRNGEPPGNALLDGVCILAGGILLLSPGFITDLFGLILLIPFTRIALRPLLLKMIKKWISRKQIYIYR</sequence>
<dbReference type="Pfam" id="PF04186">
    <property type="entry name" value="FxsA"/>
    <property type="match status" value="1"/>
</dbReference>
<evidence type="ECO:0000313" key="2">
    <source>
        <dbReference type="EMBL" id="MFC5464380.1"/>
    </source>
</evidence>
<feature type="transmembrane region" description="Helical" evidence="1">
    <location>
        <begin position="93"/>
        <end position="112"/>
    </location>
</feature>
<keyword evidence="1" id="KW-0472">Membrane</keyword>
<reference evidence="3" key="1">
    <citation type="journal article" date="2019" name="Int. J. Syst. Evol. Microbiol.">
        <title>The Global Catalogue of Microorganisms (GCM) 10K type strain sequencing project: providing services to taxonomists for standard genome sequencing and annotation.</title>
        <authorList>
            <consortium name="The Broad Institute Genomics Platform"/>
            <consortium name="The Broad Institute Genome Sequencing Center for Infectious Disease"/>
            <person name="Wu L."/>
            <person name="Ma J."/>
        </authorList>
    </citation>
    <scope>NUCLEOTIDE SEQUENCE [LARGE SCALE GENOMIC DNA]</scope>
    <source>
        <strain evidence="3">CGMCC 1.12237</strain>
    </source>
</reference>
<dbReference type="NCBIfam" id="NF008528">
    <property type="entry name" value="PRK11463.1-2"/>
    <property type="match status" value="1"/>
</dbReference>
<gene>
    <name evidence="2" type="ORF">ACFPM4_06350</name>
</gene>
<comment type="caution">
    <text evidence="2">The sequence shown here is derived from an EMBL/GenBank/DDBJ whole genome shotgun (WGS) entry which is preliminary data.</text>
</comment>
<name>A0ABW0LG93_9BACI</name>
<keyword evidence="3" id="KW-1185">Reference proteome</keyword>
<proteinExistence type="predicted"/>
<feature type="transmembrane region" description="Helical" evidence="1">
    <location>
        <begin position="26"/>
        <end position="46"/>
    </location>
</feature>
<protein>
    <submittedName>
        <fullName evidence="2">FxsA family protein</fullName>
    </submittedName>
</protein>
<feature type="transmembrane region" description="Helical" evidence="1">
    <location>
        <begin position="67"/>
        <end position="87"/>
    </location>
</feature>
<keyword evidence="1" id="KW-0812">Transmembrane</keyword>
<dbReference type="Proteomes" id="UP001596147">
    <property type="component" value="Unassembled WGS sequence"/>
</dbReference>
<dbReference type="EMBL" id="JBHSMC010000005">
    <property type="protein sequence ID" value="MFC5464380.1"/>
    <property type="molecule type" value="Genomic_DNA"/>
</dbReference>
<dbReference type="RefSeq" id="WP_144924064.1">
    <property type="nucleotide sequence ID" value="NZ_JBHSMC010000005.1"/>
</dbReference>
<dbReference type="PANTHER" id="PTHR35335">
    <property type="entry name" value="UPF0716 PROTEIN FXSA"/>
    <property type="match status" value="1"/>
</dbReference>
<dbReference type="PANTHER" id="PTHR35335:SF1">
    <property type="entry name" value="UPF0716 PROTEIN FXSA"/>
    <property type="match status" value="1"/>
</dbReference>
<evidence type="ECO:0000256" key="1">
    <source>
        <dbReference type="SAM" id="Phobius"/>
    </source>
</evidence>
<organism evidence="2 3">
    <name type="scientific">Lederbergia graminis</name>
    <dbReference type="NCBI Taxonomy" id="735518"/>
    <lineage>
        <taxon>Bacteria</taxon>
        <taxon>Bacillati</taxon>
        <taxon>Bacillota</taxon>
        <taxon>Bacilli</taxon>
        <taxon>Bacillales</taxon>
        <taxon>Bacillaceae</taxon>
        <taxon>Lederbergia</taxon>
    </lineage>
</organism>